<evidence type="ECO:0000256" key="1">
    <source>
        <dbReference type="SAM" id="SignalP"/>
    </source>
</evidence>
<dbReference type="EMBL" id="KN840771">
    <property type="protein sequence ID" value="KIP01534.1"/>
    <property type="molecule type" value="Genomic_DNA"/>
</dbReference>
<evidence type="ECO:0000313" key="2">
    <source>
        <dbReference type="EMBL" id="KIP01534.1"/>
    </source>
</evidence>
<feature type="signal peptide" evidence="1">
    <location>
        <begin position="1"/>
        <end position="19"/>
    </location>
</feature>
<keyword evidence="3" id="KW-1185">Reference proteome</keyword>
<proteinExistence type="predicted"/>
<reference evidence="2 3" key="1">
    <citation type="journal article" date="2014" name="PLoS Genet.">
        <title>Analysis of the Phlebiopsis gigantea genome, transcriptome and secretome provides insight into its pioneer colonization strategies of wood.</title>
        <authorList>
            <person name="Hori C."/>
            <person name="Ishida T."/>
            <person name="Igarashi K."/>
            <person name="Samejima M."/>
            <person name="Suzuki H."/>
            <person name="Master E."/>
            <person name="Ferreira P."/>
            <person name="Ruiz-Duenas F.J."/>
            <person name="Held B."/>
            <person name="Canessa P."/>
            <person name="Larrondo L.F."/>
            <person name="Schmoll M."/>
            <person name="Druzhinina I.S."/>
            <person name="Kubicek C.P."/>
            <person name="Gaskell J.A."/>
            <person name="Kersten P."/>
            <person name="St John F."/>
            <person name="Glasner J."/>
            <person name="Sabat G."/>
            <person name="Splinter BonDurant S."/>
            <person name="Syed K."/>
            <person name="Yadav J."/>
            <person name="Mgbeahuruike A.C."/>
            <person name="Kovalchuk A."/>
            <person name="Asiegbu F.O."/>
            <person name="Lackner G."/>
            <person name="Hoffmeister D."/>
            <person name="Rencoret J."/>
            <person name="Gutierrez A."/>
            <person name="Sun H."/>
            <person name="Lindquist E."/>
            <person name="Barry K."/>
            <person name="Riley R."/>
            <person name="Grigoriev I.V."/>
            <person name="Henrissat B."/>
            <person name="Kues U."/>
            <person name="Berka R.M."/>
            <person name="Martinez A.T."/>
            <person name="Covert S.F."/>
            <person name="Blanchette R.A."/>
            <person name="Cullen D."/>
        </authorList>
    </citation>
    <scope>NUCLEOTIDE SEQUENCE [LARGE SCALE GENOMIC DNA]</scope>
    <source>
        <strain evidence="2 3">11061_1 CR5-6</strain>
    </source>
</reference>
<dbReference type="STRING" id="745531.A0A0C3NAK9"/>
<evidence type="ECO:0008006" key="4">
    <source>
        <dbReference type="Google" id="ProtNLM"/>
    </source>
</evidence>
<organism evidence="2 3">
    <name type="scientific">Phlebiopsis gigantea (strain 11061_1 CR5-6)</name>
    <name type="common">White-rot fungus</name>
    <name type="synonym">Peniophora gigantea</name>
    <dbReference type="NCBI Taxonomy" id="745531"/>
    <lineage>
        <taxon>Eukaryota</taxon>
        <taxon>Fungi</taxon>
        <taxon>Dikarya</taxon>
        <taxon>Basidiomycota</taxon>
        <taxon>Agaricomycotina</taxon>
        <taxon>Agaricomycetes</taxon>
        <taxon>Polyporales</taxon>
        <taxon>Phanerochaetaceae</taxon>
        <taxon>Phlebiopsis</taxon>
    </lineage>
</organism>
<sequence length="227" mass="23569">MARFSGLVAFAALATAASAGVIARDPSVPSACQGPSVALNTTIGAGVQLTTFNCESLQTAPSSADTVTTSLKEDLVIVIPFPIFPFPLPKPKPKPTTSHVTSTSSAPVATPTADVCNELCTNSCGSIGDLPPISEDCQQIFNSITILQGSIAPTFTVESNQIQQLTFGTCRVFFENFSNETVSECWSTLSNVSEAAGTQCFPPTQPVNSAGFCSPSDASWQIGIAHS</sequence>
<dbReference type="OrthoDB" id="3249523at2759"/>
<name>A0A0C3NAK9_PHLG1</name>
<keyword evidence="1" id="KW-0732">Signal</keyword>
<feature type="chain" id="PRO_5002180160" description="Hydrophobin" evidence="1">
    <location>
        <begin position="20"/>
        <end position="227"/>
    </location>
</feature>
<protein>
    <recommendedName>
        <fullName evidence="4">Hydrophobin</fullName>
    </recommendedName>
</protein>
<evidence type="ECO:0000313" key="3">
    <source>
        <dbReference type="Proteomes" id="UP000053257"/>
    </source>
</evidence>
<gene>
    <name evidence="2" type="ORF">PHLGIDRAFT_123266</name>
</gene>
<dbReference type="Proteomes" id="UP000053257">
    <property type="component" value="Unassembled WGS sequence"/>
</dbReference>
<dbReference type="AlphaFoldDB" id="A0A0C3NAK9"/>
<accession>A0A0C3NAK9</accession>
<dbReference type="HOGENOM" id="CLU_083085_0_0_1"/>